<organism evidence="2 3">
    <name type="scientific">Triangularia setosa</name>
    <dbReference type="NCBI Taxonomy" id="2587417"/>
    <lineage>
        <taxon>Eukaryota</taxon>
        <taxon>Fungi</taxon>
        <taxon>Dikarya</taxon>
        <taxon>Ascomycota</taxon>
        <taxon>Pezizomycotina</taxon>
        <taxon>Sordariomycetes</taxon>
        <taxon>Sordariomycetidae</taxon>
        <taxon>Sordariales</taxon>
        <taxon>Podosporaceae</taxon>
        <taxon>Triangularia</taxon>
    </lineage>
</organism>
<dbReference type="Proteomes" id="UP001302321">
    <property type="component" value="Unassembled WGS sequence"/>
</dbReference>
<protein>
    <submittedName>
        <fullName evidence="2">Uncharacterized protein</fullName>
    </submittedName>
</protein>
<gene>
    <name evidence="2" type="ORF">QBC36DRAFT_322750</name>
</gene>
<reference evidence="2" key="2">
    <citation type="submission" date="2023-05" db="EMBL/GenBank/DDBJ databases">
        <authorList>
            <consortium name="Lawrence Berkeley National Laboratory"/>
            <person name="Steindorff A."/>
            <person name="Hensen N."/>
            <person name="Bonometti L."/>
            <person name="Westerberg I."/>
            <person name="Brannstrom I.O."/>
            <person name="Guillou S."/>
            <person name="Cros-Aarteil S."/>
            <person name="Calhoun S."/>
            <person name="Haridas S."/>
            <person name="Kuo A."/>
            <person name="Mondo S."/>
            <person name="Pangilinan J."/>
            <person name="Riley R."/>
            <person name="Labutti K."/>
            <person name="Andreopoulos B."/>
            <person name="Lipzen A."/>
            <person name="Chen C."/>
            <person name="Yanf M."/>
            <person name="Daum C."/>
            <person name="Ng V."/>
            <person name="Clum A."/>
            <person name="Ohm R."/>
            <person name="Martin F."/>
            <person name="Silar P."/>
            <person name="Natvig D."/>
            <person name="Lalanne C."/>
            <person name="Gautier V."/>
            <person name="Ament-Velasquez S.L."/>
            <person name="Kruys A."/>
            <person name="Hutchinson M.I."/>
            <person name="Powell A.J."/>
            <person name="Barry K."/>
            <person name="Miller A.N."/>
            <person name="Grigoriev I.V."/>
            <person name="Debuchy R."/>
            <person name="Gladieux P."/>
            <person name="Thoren M.H."/>
            <person name="Johannesson H."/>
        </authorList>
    </citation>
    <scope>NUCLEOTIDE SEQUENCE</scope>
    <source>
        <strain evidence="2">CBS 892.96</strain>
    </source>
</reference>
<sequence>MLPCSSCESLSISDCCVFERSSKCNHCLSSGRSDCDVLGLTPALTASLRRQKEKLDVEEQRARATMLQAASKLSRVDTQRRALAAKFRRIAAREERLIEDLEQEEAQSSSTPNPPPTSSFDWASAMLDWPGQNLPDDLSLDLPSGPDLFLEPVAGPSRSSPPLAAPGSSDGSPPVSQGS</sequence>
<feature type="compositionally biased region" description="Low complexity" evidence="1">
    <location>
        <begin position="134"/>
        <end position="150"/>
    </location>
</feature>
<keyword evidence="3" id="KW-1185">Reference proteome</keyword>
<evidence type="ECO:0000313" key="3">
    <source>
        <dbReference type="Proteomes" id="UP001302321"/>
    </source>
</evidence>
<feature type="compositionally biased region" description="Polar residues" evidence="1">
    <location>
        <begin position="169"/>
        <end position="179"/>
    </location>
</feature>
<accession>A0AAN6WEY0</accession>
<reference evidence="2" key="1">
    <citation type="journal article" date="2023" name="Mol. Phylogenet. Evol.">
        <title>Genome-scale phylogeny and comparative genomics of the fungal order Sordariales.</title>
        <authorList>
            <person name="Hensen N."/>
            <person name="Bonometti L."/>
            <person name="Westerberg I."/>
            <person name="Brannstrom I.O."/>
            <person name="Guillou S."/>
            <person name="Cros-Aarteil S."/>
            <person name="Calhoun S."/>
            <person name="Haridas S."/>
            <person name="Kuo A."/>
            <person name="Mondo S."/>
            <person name="Pangilinan J."/>
            <person name="Riley R."/>
            <person name="LaButti K."/>
            <person name="Andreopoulos B."/>
            <person name="Lipzen A."/>
            <person name="Chen C."/>
            <person name="Yan M."/>
            <person name="Daum C."/>
            <person name="Ng V."/>
            <person name="Clum A."/>
            <person name="Steindorff A."/>
            <person name="Ohm R.A."/>
            <person name="Martin F."/>
            <person name="Silar P."/>
            <person name="Natvig D.O."/>
            <person name="Lalanne C."/>
            <person name="Gautier V."/>
            <person name="Ament-Velasquez S.L."/>
            <person name="Kruys A."/>
            <person name="Hutchinson M.I."/>
            <person name="Powell A.J."/>
            <person name="Barry K."/>
            <person name="Miller A.N."/>
            <person name="Grigoriev I.V."/>
            <person name="Debuchy R."/>
            <person name="Gladieux P."/>
            <person name="Hiltunen Thoren M."/>
            <person name="Johannesson H."/>
        </authorList>
    </citation>
    <scope>NUCLEOTIDE SEQUENCE</scope>
    <source>
        <strain evidence="2">CBS 892.96</strain>
    </source>
</reference>
<dbReference type="EMBL" id="MU866119">
    <property type="protein sequence ID" value="KAK4179292.1"/>
    <property type="molecule type" value="Genomic_DNA"/>
</dbReference>
<comment type="caution">
    <text evidence="2">The sequence shown here is derived from an EMBL/GenBank/DDBJ whole genome shotgun (WGS) entry which is preliminary data.</text>
</comment>
<feature type="region of interest" description="Disordered" evidence="1">
    <location>
        <begin position="99"/>
        <end position="179"/>
    </location>
</feature>
<name>A0AAN6WEY0_9PEZI</name>
<dbReference type="AlphaFoldDB" id="A0AAN6WEY0"/>
<evidence type="ECO:0000313" key="2">
    <source>
        <dbReference type="EMBL" id="KAK4179292.1"/>
    </source>
</evidence>
<evidence type="ECO:0000256" key="1">
    <source>
        <dbReference type="SAM" id="MobiDB-lite"/>
    </source>
</evidence>
<proteinExistence type="predicted"/>